<dbReference type="Proteomes" id="UP000215596">
    <property type="component" value="Unassembled WGS sequence"/>
</dbReference>
<evidence type="ECO:0000256" key="1">
    <source>
        <dbReference type="ARBA" id="ARBA00004651"/>
    </source>
</evidence>
<comment type="caution">
    <text evidence="9">The sequence shown here is derived from an EMBL/GenBank/DDBJ whole genome shotgun (WGS) entry which is preliminary data.</text>
</comment>
<feature type="transmembrane region" description="Helical" evidence="7">
    <location>
        <begin position="223"/>
        <end position="247"/>
    </location>
</feature>
<reference evidence="9 10" key="1">
    <citation type="submission" date="2017-07" db="EMBL/GenBank/DDBJ databases">
        <title>Isolation and whole genome analysis of endospore-forming bacteria from heroin.</title>
        <authorList>
            <person name="Kalinowski J."/>
            <person name="Ahrens B."/>
            <person name="Al-Dilaimi A."/>
            <person name="Winkler A."/>
            <person name="Wibberg D."/>
            <person name="Schleenbecker U."/>
            <person name="Ruckert C."/>
            <person name="Wolfel R."/>
            <person name="Grass G."/>
        </authorList>
    </citation>
    <scope>NUCLEOTIDE SEQUENCE [LARGE SCALE GENOMIC DNA]</scope>
    <source>
        <strain evidence="9 10">7537-G1</strain>
    </source>
</reference>
<feature type="transmembrane region" description="Helical" evidence="7">
    <location>
        <begin position="360"/>
        <end position="379"/>
    </location>
</feature>
<dbReference type="GO" id="GO:0022857">
    <property type="term" value="F:transmembrane transporter activity"/>
    <property type="evidence" value="ECO:0007669"/>
    <property type="project" value="InterPro"/>
</dbReference>
<dbReference type="SUPFAM" id="SSF103473">
    <property type="entry name" value="MFS general substrate transporter"/>
    <property type="match status" value="2"/>
</dbReference>
<dbReference type="CDD" id="cd17321">
    <property type="entry name" value="MFS_MMR_MDR_like"/>
    <property type="match status" value="1"/>
</dbReference>
<evidence type="ECO:0000313" key="9">
    <source>
        <dbReference type="EMBL" id="PAD80264.1"/>
    </source>
</evidence>
<dbReference type="Pfam" id="PF07690">
    <property type="entry name" value="MFS_1"/>
    <property type="match status" value="2"/>
</dbReference>
<feature type="transmembrane region" description="Helical" evidence="7">
    <location>
        <begin position="301"/>
        <end position="320"/>
    </location>
</feature>
<evidence type="ECO:0000256" key="7">
    <source>
        <dbReference type="SAM" id="Phobius"/>
    </source>
</evidence>
<dbReference type="AlphaFoldDB" id="A0A268F4J8"/>
<feature type="transmembrane region" description="Helical" evidence="7">
    <location>
        <begin position="400"/>
        <end position="423"/>
    </location>
</feature>
<gene>
    <name evidence="9" type="ORF">CHH67_00705</name>
</gene>
<feature type="transmembrane region" description="Helical" evidence="7">
    <location>
        <begin position="268"/>
        <end position="295"/>
    </location>
</feature>
<keyword evidence="3" id="KW-1003">Cell membrane</keyword>
<proteinExistence type="predicted"/>
<organism evidence="9 10">
    <name type="scientific">Paenibacillus campinasensis</name>
    <dbReference type="NCBI Taxonomy" id="66347"/>
    <lineage>
        <taxon>Bacteria</taxon>
        <taxon>Bacillati</taxon>
        <taxon>Bacillota</taxon>
        <taxon>Bacilli</taxon>
        <taxon>Bacillales</taxon>
        <taxon>Paenibacillaceae</taxon>
        <taxon>Paenibacillus</taxon>
    </lineage>
</organism>
<dbReference type="Gene3D" id="1.20.1720.10">
    <property type="entry name" value="Multidrug resistance protein D"/>
    <property type="match status" value="1"/>
</dbReference>
<evidence type="ECO:0000256" key="4">
    <source>
        <dbReference type="ARBA" id="ARBA00022692"/>
    </source>
</evidence>
<keyword evidence="6 7" id="KW-0472">Membrane</keyword>
<feature type="transmembrane region" description="Helical" evidence="7">
    <location>
        <begin position="74"/>
        <end position="94"/>
    </location>
</feature>
<name>A0A268F4J8_9BACL</name>
<sequence>MNSRTQRLAQYTICMGAFLSNLSAGMFNIALVDIAGSFATTISSAQWIVTAYLLVISILLPVMGKLGDKMGRRVIHNAGAFLFMAGSVFCALSPSLNGLIAARGLQGAGAAMYQATNMALIVSAFPTAQRGKALGLIGTFVAAGSMIGPSLGGVLIQWFSWRSNFWMLAVLALGMWICAQRFIPKDEPDGESRLDVPGAIWFAVSLTGLVTAVNMGARWGWGSWQVSLLILLFLAGACGFVGWCLSARWRKEGRRERPFIKLELFRDAGISLGILTTIITYMAAFAAQLALPIFLLGDLGIAPAIAGLIMAGYPLSLIIVSPLSGSLSDRLGTFPLLSAGLFMMTIVLMALSFVSASYPLIVLILLIVLLGGSMGTITPPNNSLVMNRAAQSDLGLISSLLALSRNLGMMFGTAAGGVLLSQYGGADGAVGMRMMFALTTGLVAAVLVAIVLSFRLARHKELSSSS</sequence>
<feature type="transmembrane region" description="Helical" evidence="7">
    <location>
        <begin position="435"/>
        <end position="457"/>
    </location>
</feature>
<dbReference type="GO" id="GO:0005886">
    <property type="term" value="C:plasma membrane"/>
    <property type="evidence" value="ECO:0007669"/>
    <property type="project" value="UniProtKB-SubCell"/>
</dbReference>
<dbReference type="OrthoDB" id="102502at2"/>
<feature type="transmembrane region" description="Helical" evidence="7">
    <location>
        <begin position="196"/>
        <end position="217"/>
    </location>
</feature>
<feature type="transmembrane region" description="Helical" evidence="7">
    <location>
        <begin position="12"/>
        <end position="32"/>
    </location>
</feature>
<evidence type="ECO:0000259" key="8">
    <source>
        <dbReference type="PROSITE" id="PS50850"/>
    </source>
</evidence>
<feature type="transmembrane region" description="Helical" evidence="7">
    <location>
        <begin position="165"/>
        <end position="184"/>
    </location>
</feature>
<comment type="subcellular location">
    <subcellularLocation>
        <location evidence="1">Cell membrane</location>
        <topology evidence="1">Multi-pass membrane protein</topology>
    </subcellularLocation>
</comment>
<accession>A0A268F4J8</accession>
<protein>
    <submittedName>
        <fullName evidence="9">MFS transporter</fullName>
    </submittedName>
</protein>
<dbReference type="PANTHER" id="PTHR42718:SF46">
    <property type="entry name" value="BLR6921 PROTEIN"/>
    <property type="match status" value="1"/>
</dbReference>
<dbReference type="PROSITE" id="PS50850">
    <property type="entry name" value="MFS"/>
    <property type="match status" value="1"/>
</dbReference>
<dbReference type="RefSeq" id="WP_095263058.1">
    <property type="nucleotide sequence ID" value="NZ_NPBY01000003.1"/>
</dbReference>
<dbReference type="PRINTS" id="PR01036">
    <property type="entry name" value="TCRTETB"/>
</dbReference>
<dbReference type="InterPro" id="IPR011701">
    <property type="entry name" value="MFS"/>
</dbReference>
<dbReference type="PANTHER" id="PTHR42718">
    <property type="entry name" value="MAJOR FACILITATOR SUPERFAMILY MULTIDRUG TRANSPORTER MFSC"/>
    <property type="match status" value="1"/>
</dbReference>
<feature type="transmembrane region" description="Helical" evidence="7">
    <location>
        <begin position="134"/>
        <end position="159"/>
    </location>
</feature>
<evidence type="ECO:0000256" key="5">
    <source>
        <dbReference type="ARBA" id="ARBA00022989"/>
    </source>
</evidence>
<feature type="domain" description="Major facilitator superfamily (MFS) profile" evidence="8">
    <location>
        <begin position="9"/>
        <end position="458"/>
    </location>
</feature>
<feature type="transmembrane region" description="Helical" evidence="7">
    <location>
        <begin position="332"/>
        <end position="354"/>
    </location>
</feature>
<feature type="transmembrane region" description="Helical" evidence="7">
    <location>
        <begin position="44"/>
        <end position="62"/>
    </location>
</feature>
<keyword evidence="2" id="KW-0813">Transport</keyword>
<evidence type="ECO:0000313" key="10">
    <source>
        <dbReference type="Proteomes" id="UP000215596"/>
    </source>
</evidence>
<feature type="transmembrane region" description="Helical" evidence="7">
    <location>
        <begin position="100"/>
        <end position="122"/>
    </location>
</feature>
<evidence type="ECO:0000256" key="6">
    <source>
        <dbReference type="ARBA" id="ARBA00023136"/>
    </source>
</evidence>
<keyword evidence="4 7" id="KW-0812">Transmembrane</keyword>
<evidence type="ECO:0000256" key="3">
    <source>
        <dbReference type="ARBA" id="ARBA00022475"/>
    </source>
</evidence>
<dbReference type="InterPro" id="IPR036259">
    <property type="entry name" value="MFS_trans_sf"/>
</dbReference>
<dbReference type="EMBL" id="NPBY01000003">
    <property type="protein sequence ID" value="PAD80264.1"/>
    <property type="molecule type" value="Genomic_DNA"/>
</dbReference>
<evidence type="ECO:0000256" key="2">
    <source>
        <dbReference type="ARBA" id="ARBA00022448"/>
    </source>
</evidence>
<keyword evidence="5 7" id="KW-1133">Transmembrane helix</keyword>
<dbReference type="Gene3D" id="1.20.1250.20">
    <property type="entry name" value="MFS general substrate transporter like domains"/>
    <property type="match status" value="1"/>
</dbReference>
<dbReference type="InterPro" id="IPR020846">
    <property type="entry name" value="MFS_dom"/>
</dbReference>